<sequence>MYSYNFCFASSLCTVCLNFTYLSIIYLFIYLFIYLSIYVNTI</sequence>
<dbReference type="AlphaFoldDB" id="A0A0E9V955"/>
<reference evidence="2" key="2">
    <citation type="journal article" date="2015" name="Fish Shellfish Immunol.">
        <title>Early steps in the European eel (Anguilla anguilla)-Vibrio vulnificus interaction in the gills: Role of the RtxA13 toxin.</title>
        <authorList>
            <person name="Callol A."/>
            <person name="Pajuelo D."/>
            <person name="Ebbesson L."/>
            <person name="Teles M."/>
            <person name="MacKenzie S."/>
            <person name="Amaro C."/>
        </authorList>
    </citation>
    <scope>NUCLEOTIDE SEQUENCE</scope>
</reference>
<dbReference type="EMBL" id="GBXM01033928">
    <property type="protein sequence ID" value="JAH74649.1"/>
    <property type="molecule type" value="Transcribed_RNA"/>
</dbReference>
<keyword evidence="1" id="KW-1133">Transmembrane helix</keyword>
<organism evidence="2">
    <name type="scientific">Anguilla anguilla</name>
    <name type="common">European freshwater eel</name>
    <name type="synonym">Muraena anguilla</name>
    <dbReference type="NCBI Taxonomy" id="7936"/>
    <lineage>
        <taxon>Eukaryota</taxon>
        <taxon>Metazoa</taxon>
        <taxon>Chordata</taxon>
        <taxon>Craniata</taxon>
        <taxon>Vertebrata</taxon>
        <taxon>Euteleostomi</taxon>
        <taxon>Actinopterygii</taxon>
        <taxon>Neopterygii</taxon>
        <taxon>Teleostei</taxon>
        <taxon>Anguilliformes</taxon>
        <taxon>Anguillidae</taxon>
        <taxon>Anguilla</taxon>
    </lineage>
</organism>
<evidence type="ECO:0000313" key="2">
    <source>
        <dbReference type="EMBL" id="JAH74649.1"/>
    </source>
</evidence>
<keyword evidence="1" id="KW-0812">Transmembrane</keyword>
<feature type="transmembrane region" description="Helical" evidence="1">
    <location>
        <begin position="20"/>
        <end position="39"/>
    </location>
</feature>
<accession>A0A0E9V955</accession>
<proteinExistence type="predicted"/>
<reference evidence="2" key="1">
    <citation type="submission" date="2014-11" db="EMBL/GenBank/DDBJ databases">
        <authorList>
            <person name="Amaro Gonzalez C."/>
        </authorList>
    </citation>
    <scope>NUCLEOTIDE SEQUENCE</scope>
</reference>
<evidence type="ECO:0000256" key="1">
    <source>
        <dbReference type="SAM" id="Phobius"/>
    </source>
</evidence>
<name>A0A0E9V955_ANGAN</name>
<keyword evidence="1" id="KW-0472">Membrane</keyword>
<protein>
    <submittedName>
        <fullName evidence="2">Uncharacterized protein</fullName>
    </submittedName>
</protein>